<name>A0A9D1FX33_9BACT</name>
<dbReference type="GO" id="GO:1990281">
    <property type="term" value="C:efflux pump complex"/>
    <property type="evidence" value="ECO:0007669"/>
    <property type="project" value="TreeGrafter"/>
</dbReference>
<feature type="coiled-coil region" evidence="2">
    <location>
        <begin position="147"/>
        <end position="181"/>
    </location>
</feature>
<organism evidence="7 8">
    <name type="scientific">Candidatus Scatenecus faecavium</name>
    <dbReference type="NCBI Taxonomy" id="2840915"/>
    <lineage>
        <taxon>Bacteria</taxon>
        <taxon>Candidatus Scatenecus</taxon>
    </lineage>
</organism>
<reference evidence="7" key="2">
    <citation type="journal article" date="2021" name="PeerJ">
        <title>Extensive microbial diversity within the chicken gut microbiome revealed by metagenomics and culture.</title>
        <authorList>
            <person name="Gilroy R."/>
            <person name="Ravi A."/>
            <person name="Getino M."/>
            <person name="Pursley I."/>
            <person name="Horton D.L."/>
            <person name="Alikhan N.F."/>
            <person name="Baker D."/>
            <person name="Gharbi K."/>
            <person name="Hall N."/>
            <person name="Watson M."/>
            <person name="Adriaenssens E.M."/>
            <person name="Foster-Nyarko E."/>
            <person name="Jarju S."/>
            <person name="Secka A."/>
            <person name="Antonio M."/>
            <person name="Oren A."/>
            <person name="Chaudhuri R.R."/>
            <person name="La Ragione R."/>
            <person name="Hildebrand F."/>
            <person name="Pallen M.J."/>
        </authorList>
    </citation>
    <scope>NUCLEOTIDE SEQUENCE</scope>
    <source>
        <strain evidence="7">CHK152-2994</strain>
    </source>
</reference>
<gene>
    <name evidence="7" type="ORF">IAD41_05335</name>
</gene>
<dbReference type="NCBIfam" id="TIGR01730">
    <property type="entry name" value="RND_mfp"/>
    <property type="match status" value="1"/>
</dbReference>
<evidence type="ECO:0000259" key="5">
    <source>
        <dbReference type="Pfam" id="PF25917"/>
    </source>
</evidence>
<dbReference type="SUPFAM" id="SSF111369">
    <property type="entry name" value="HlyD-like secretion proteins"/>
    <property type="match status" value="1"/>
</dbReference>
<evidence type="ECO:0000313" key="8">
    <source>
        <dbReference type="Proteomes" id="UP000824139"/>
    </source>
</evidence>
<feature type="domain" description="YknX-like beta-barrel" evidence="6">
    <location>
        <begin position="225"/>
        <end position="300"/>
    </location>
</feature>
<dbReference type="PANTHER" id="PTHR30469">
    <property type="entry name" value="MULTIDRUG RESISTANCE PROTEIN MDTA"/>
    <property type="match status" value="1"/>
</dbReference>
<feature type="domain" description="Multidrug resistance protein MdtA-like barrel-sandwich hybrid" evidence="5">
    <location>
        <begin position="61"/>
        <end position="213"/>
    </location>
</feature>
<dbReference type="Gene3D" id="6.20.50.140">
    <property type="match status" value="1"/>
</dbReference>
<feature type="domain" description="Multidrug resistance protein MdtA-like alpha-helical hairpin" evidence="4">
    <location>
        <begin position="109"/>
        <end position="185"/>
    </location>
</feature>
<evidence type="ECO:0000259" key="4">
    <source>
        <dbReference type="Pfam" id="PF25876"/>
    </source>
</evidence>
<dbReference type="Pfam" id="PF25990">
    <property type="entry name" value="Beta-barrel_YknX"/>
    <property type="match status" value="1"/>
</dbReference>
<accession>A0A9D1FX33</accession>
<sequence>MKIQTFIRKRYIITALAFVIIIAGASTYVYLKNKVHYQTRPLKRCTITEIVEASGTINPVNTVSVGSTVSGLIKEIYVDFNSEVKKGQLMAQIDPANFEATVQQNQAQIANAQANLAKLQATTEYDRKMYERYKNLYAKNFVPRSDLDQMESTYKSDLAQINAARAQIAQYQASLKTAMTNLGYTKIIAPVDGTVISREIDLGQPVAASFQAPELFTIAQDLTKMQIEVNVSEADIGQVKEGQDVTYTLDGYADSIFTGKVTQVRLASTNTNNVVTYSVIVDVENNDLKLKPGMTANVSIITNKRENVLCAPNVALKFTPKTDGTKYKNQGVWLLENNKPVRHDIQIGASDDNFTEISAKDVKEDAKIITGIKGKSSTAKGNKRRRGPGMF</sequence>
<keyword evidence="3" id="KW-0472">Membrane</keyword>
<evidence type="ECO:0000256" key="2">
    <source>
        <dbReference type="SAM" id="Coils"/>
    </source>
</evidence>
<dbReference type="Pfam" id="PF25876">
    <property type="entry name" value="HH_MFP_RND"/>
    <property type="match status" value="1"/>
</dbReference>
<evidence type="ECO:0000313" key="7">
    <source>
        <dbReference type="EMBL" id="HIS83011.1"/>
    </source>
</evidence>
<reference evidence="7" key="1">
    <citation type="submission" date="2020-10" db="EMBL/GenBank/DDBJ databases">
        <authorList>
            <person name="Gilroy R."/>
        </authorList>
    </citation>
    <scope>NUCLEOTIDE SEQUENCE</scope>
    <source>
        <strain evidence="7">CHK152-2994</strain>
    </source>
</reference>
<dbReference type="FunFam" id="2.40.30.170:FF:000010">
    <property type="entry name" value="Efflux RND transporter periplasmic adaptor subunit"/>
    <property type="match status" value="1"/>
</dbReference>
<comment type="caution">
    <text evidence="7">The sequence shown here is derived from an EMBL/GenBank/DDBJ whole genome shotgun (WGS) entry which is preliminary data.</text>
</comment>
<dbReference type="InterPro" id="IPR058636">
    <property type="entry name" value="Beta-barrel_YknX"/>
</dbReference>
<protein>
    <submittedName>
        <fullName evidence="7">Efflux RND transporter periplasmic adaptor subunit</fullName>
    </submittedName>
</protein>
<keyword evidence="3" id="KW-0812">Transmembrane</keyword>
<dbReference type="AlphaFoldDB" id="A0A9D1FX33"/>
<keyword evidence="3" id="KW-1133">Transmembrane helix</keyword>
<dbReference type="InterPro" id="IPR058625">
    <property type="entry name" value="MdtA-like_BSH"/>
</dbReference>
<dbReference type="GO" id="GO:0015562">
    <property type="term" value="F:efflux transmembrane transporter activity"/>
    <property type="evidence" value="ECO:0007669"/>
    <property type="project" value="TreeGrafter"/>
</dbReference>
<dbReference type="InterPro" id="IPR058624">
    <property type="entry name" value="MdtA-like_HH"/>
</dbReference>
<evidence type="ECO:0000256" key="3">
    <source>
        <dbReference type="SAM" id="Phobius"/>
    </source>
</evidence>
<comment type="similarity">
    <text evidence="1">Belongs to the membrane fusion protein (MFP) (TC 8.A.1) family.</text>
</comment>
<dbReference type="Proteomes" id="UP000824139">
    <property type="component" value="Unassembled WGS sequence"/>
</dbReference>
<dbReference type="EMBL" id="DVJO01000114">
    <property type="protein sequence ID" value="HIS83011.1"/>
    <property type="molecule type" value="Genomic_DNA"/>
</dbReference>
<dbReference type="Pfam" id="PF25917">
    <property type="entry name" value="BSH_RND"/>
    <property type="match status" value="1"/>
</dbReference>
<evidence type="ECO:0000256" key="1">
    <source>
        <dbReference type="ARBA" id="ARBA00009477"/>
    </source>
</evidence>
<dbReference type="Gene3D" id="2.40.50.100">
    <property type="match status" value="2"/>
</dbReference>
<dbReference type="PANTHER" id="PTHR30469:SF33">
    <property type="entry name" value="SLR1207 PROTEIN"/>
    <property type="match status" value="1"/>
</dbReference>
<dbReference type="Gene3D" id="2.40.30.170">
    <property type="match status" value="1"/>
</dbReference>
<feature type="transmembrane region" description="Helical" evidence="3">
    <location>
        <begin position="12"/>
        <end position="31"/>
    </location>
</feature>
<evidence type="ECO:0000259" key="6">
    <source>
        <dbReference type="Pfam" id="PF25990"/>
    </source>
</evidence>
<keyword evidence="2" id="KW-0175">Coiled coil</keyword>
<dbReference type="InterPro" id="IPR006143">
    <property type="entry name" value="RND_pump_MFP"/>
</dbReference>
<proteinExistence type="inferred from homology"/>